<dbReference type="RefSeq" id="WP_113964441.1">
    <property type="nucleotide sequence ID" value="NZ_UEGW01000001.1"/>
</dbReference>
<organism evidence="1 2">
    <name type="scientific">Mycobacterium shimoidei</name>
    <dbReference type="NCBI Taxonomy" id="29313"/>
    <lineage>
        <taxon>Bacteria</taxon>
        <taxon>Bacillati</taxon>
        <taxon>Actinomycetota</taxon>
        <taxon>Actinomycetes</taxon>
        <taxon>Mycobacteriales</taxon>
        <taxon>Mycobacteriaceae</taxon>
        <taxon>Mycobacterium</taxon>
    </lineage>
</organism>
<proteinExistence type="predicted"/>
<evidence type="ECO:0000313" key="2">
    <source>
        <dbReference type="Proteomes" id="UP000252015"/>
    </source>
</evidence>
<dbReference type="Proteomes" id="UP000252015">
    <property type="component" value="Unassembled WGS sequence"/>
</dbReference>
<gene>
    <name evidence="1" type="ORF">MSP7336_04065</name>
</gene>
<accession>A0A375Z3X5</accession>
<name>A0A375Z3X5_MYCSH</name>
<sequence length="242" mass="24992">MDDPMAIATRYATITRKMVNDAAQVAIDAFDKINDTKGSGSTYTATDAIESITQLARIALRGAAGLARIPLQIQPNNGPMLVADEVAAVIERALTDATAVAGDAAEKLNAGTFKDEWVDSAVALTGMGVLRVAEIAEAIGAGPGVLGDPRMFFGPYTINGADPADELVLKIGKLARPSVDEDIAGLVRFIPAGGVLKAGGNRKFWLAINSAGIPSGIFQGEVAVLKNGVPQPGLSLPVTLNL</sequence>
<protein>
    <submittedName>
        <fullName evidence="1">Uncharacterized protein</fullName>
    </submittedName>
</protein>
<dbReference type="AlphaFoldDB" id="A0A375Z3X5"/>
<dbReference type="STRING" id="29313.BHQ16_20785"/>
<reference evidence="1 2" key="1">
    <citation type="submission" date="2018-05" db="EMBL/GenBank/DDBJ databases">
        <authorList>
            <consortium name="IHU Genomes"/>
        </authorList>
    </citation>
    <scope>NUCLEOTIDE SEQUENCE [LARGE SCALE GENOMIC DNA]</scope>
    <source>
        <strain evidence="1 2">P7336</strain>
    </source>
</reference>
<dbReference type="EMBL" id="UEGW01000001">
    <property type="protein sequence ID" value="SRX95792.1"/>
    <property type="molecule type" value="Genomic_DNA"/>
</dbReference>
<keyword evidence="2" id="KW-1185">Reference proteome</keyword>
<evidence type="ECO:0000313" key="1">
    <source>
        <dbReference type="EMBL" id="SRX95792.1"/>
    </source>
</evidence>